<dbReference type="Pfam" id="PF13289">
    <property type="entry name" value="SIR2_2"/>
    <property type="match status" value="1"/>
</dbReference>
<keyword evidence="2" id="KW-1185">Reference proteome</keyword>
<accession>A0A369UJ13</accession>
<dbReference type="AlphaFoldDB" id="A0A369UJ13"/>
<name>A0A369UJ13_9GAMM</name>
<dbReference type="Proteomes" id="UP000253782">
    <property type="component" value="Unassembled WGS sequence"/>
</dbReference>
<protein>
    <submittedName>
        <fullName evidence="1">SIR2 family protein</fullName>
    </submittedName>
</protein>
<dbReference type="OrthoDB" id="7221817at2"/>
<sequence length="1280" mass="145884">MIDDTEAAVHLLAIRKALSNGNAAVMVGSGFSFNAEGGSQLASWDALATAILDDLDPKREKSDTKVPPAEIIQLGEQYARVLTKSGLDELLKRMIPDEKVNPGTLHEQLLQLSWAEIFTTNYDTLLERAAEKIPERAHYTVMCREDIPQSKMLGRRRIVKLHGSFPAQRPFIFTEEDYRTYPTNFAPFVNLVRQALLENIFCLVGFSGDDPNFLHWIGWVRDMLDEHALPIYLFLPKAPTLGYRKLLEARRVTPIVLPLPDQCDPKDYATRYTALFQNLAEPLKPSDSKWGQDFQIFHEPWSYTNNDDEQFARFMEFFPQLRQLRNAYPGWLVAPVTARKNLDRVLRTLPFYLEIDRIARSNSTRYPLLSITLLAHYTWQQDVLLQCFDDKLAHHAIDLIKAQKPPFDASSFAIEAALLKEAGIVSIRQVQVQWRDLVLGLLRWSREELHESIFDELKSILPQAFPGDGWIADEVKHQSILQALYLGDRDIARRLLLDWSVHSSNIYFDVRKAALLTEVGEMDAGLTLGIEALERIRRRRKLYPESARYLSEEAWACLIIRNMLRAKDPFERRRDAKSINQEGGPSQEKMKRRLADLARQDYDVIFEISEIQSELNAEAQPPSKPRNRMTAFDLGRYPAATRIGMSGDLREKIAAAFAWLSLADRVALVPRMGSISFELTSYTQAAWWTQYVDSPQRVLSVAIRTLSTDVLKPADDSEPAHHTGWLSRFQVAETDETLAFQVCERSLRVIERTLSSGDDALQILRFHLEIFSRLVIRIRNVSAVLAFAERIIVLHKSPHIAQWPSVWELLGKSIARCWDALPSSMQDKLVLQIVTITGMPLPQQVHQHYTKDWLQLSPLWRYQTTAPTVDRSSPELTDLITALISKIENAADRDTSTPTGFHDDTRAWEVLFWLDHLGLVLPATRQAIGNILWANSTTWPCIPNYPAEATRAWPSPEGINKEKVFREWILEQSLARFDGPGAMQITDSSTSKHWGFPVNNRLLTAWKASLSGSPWPIQDMVRGLNILKQWWEDEWASIVTDIPRIHELAEAVIDRMDDFDVILATGLPAGWETSSLIELSIKGWIKEVVNASKPFAAHFWRLRLHLALEANDGAEFGRIQQELSDCFLDASMPDSTFIAAHVIEDWLTVDHYPKVQCPDLLLGVLCGIVATRRMPSLIWALHLLVKIARNQAQWVTERMFQMIELGLDALVTELSYQGRSPGSDIPDTDVPILRFNCARLALAFIDGDAKHSASVLSKWADQTQNDPLPEMRFIEERQRA</sequence>
<dbReference type="RefSeq" id="WP_114846983.1">
    <property type="nucleotide sequence ID" value="NZ_JBHSPE010000010.1"/>
</dbReference>
<organism evidence="1 2">
    <name type="scientific">Dyella tabacisoli</name>
    <dbReference type="NCBI Taxonomy" id="2282381"/>
    <lineage>
        <taxon>Bacteria</taxon>
        <taxon>Pseudomonadati</taxon>
        <taxon>Pseudomonadota</taxon>
        <taxon>Gammaproteobacteria</taxon>
        <taxon>Lysobacterales</taxon>
        <taxon>Rhodanobacteraceae</taxon>
        <taxon>Dyella</taxon>
    </lineage>
</organism>
<gene>
    <name evidence="1" type="ORF">DVJ77_18335</name>
</gene>
<comment type="caution">
    <text evidence="1">The sequence shown here is derived from an EMBL/GenBank/DDBJ whole genome shotgun (WGS) entry which is preliminary data.</text>
</comment>
<evidence type="ECO:0000313" key="1">
    <source>
        <dbReference type="EMBL" id="RDD80105.1"/>
    </source>
</evidence>
<proteinExistence type="predicted"/>
<evidence type="ECO:0000313" key="2">
    <source>
        <dbReference type="Proteomes" id="UP000253782"/>
    </source>
</evidence>
<reference evidence="1 2" key="1">
    <citation type="submission" date="2018-07" db="EMBL/GenBank/DDBJ databases">
        <title>Dyella tabacisoli L4-6T, whole genome shotgun sequence.</title>
        <authorList>
            <person name="Zhou X.-K."/>
            <person name="Li W.-J."/>
            <person name="Duan Y.-Q."/>
        </authorList>
    </citation>
    <scope>NUCLEOTIDE SEQUENCE [LARGE SCALE GENOMIC DNA]</scope>
    <source>
        <strain evidence="1 2">L4-6</strain>
    </source>
</reference>
<dbReference type="EMBL" id="QQAH01000020">
    <property type="protein sequence ID" value="RDD80105.1"/>
    <property type="molecule type" value="Genomic_DNA"/>
</dbReference>